<reference evidence="1" key="1">
    <citation type="submission" date="2020-10" db="EMBL/GenBank/DDBJ databases">
        <authorList>
            <person name="Han B."/>
            <person name="Lu T."/>
            <person name="Zhao Q."/>
            <person name="Huang X."/>
            <person name="Zhao Y."/>
        </authorList>
    </citation>
    <scope>NUCLEOTIDE SEQUENCE</scope>
</reference>
<gene>
    <name evidence="1" type="ORF">NCGR_LOCUS48779</name>
</gene>
<organism evidence="1 2">
    <name type="scientific">Miscanthus lutarioriparius</name>
    <dbReference type="NCBI Taxonomy" id="422564"/>
    <lineage>
        <taxon>Eukaryota</taxon>
        <taxon>Viridiplantae</taxon>
        <taxon>Streptophyta</taxon>
        <taxon>Embryophyta</taxon>
        <taxon>Tracheophyta</taxon>
        <taxon>Spermatophyta</taxon>
        <taxon>Magnoliopsida</taxon>
        <taxon>Liliopsida</taxon>
        <taxon>Poales</taxon>
        <taxon>Poaceae</taxon>
        <taxon>PACMAD clade</taxon>
        <taxon>Panicoideae</taxon>
        <taxon>Andropogonodae</taxon>
        <taxon>Andropogoneae</taxon>
        <taxon>Saccharinae</taxon>
        <taxon>Miscanthus</taxon>
    </lineage>
</organism>
<dbReference type="EMBL" id="CAJGYO010000013">
    <property type="protein sequence ID" value="CAD6265474.1"/>
    <property type="molecule type" value="Genomic_DNA"/>
</dbReference>
<accession>A0A811R631</accession>
<name>A0A811R631_9POAL</name>
<keyword evidence="2" id="KW-1185">Reference proteome</keyword>
<protein>
    <submittedName>
        <fullName evidence="1">Uncharacterized protein</fullName>
    </submittedName>
</protein>
<sequence>MSSGGALHIPTKKRSAGAPFVTRVPCNPETSVGLQAALVEPASAHLHVAKPVRRSALGITLALCDRRMDGHIIYMYMIMGICTEECRNEYYFLDYRYRLTMAMEAEGRRSRSEARKALVAEREAANGYSIFFTCAEVESFP</sequence>
<evidence type="ECO:0000313" key="1">
    <source>
        <dbReference type="EMBL" id="CAD6265474.1"/>
    </source>
</evidence>
<dbReference type="OrthoDB" id="687441at2759"/>
<dbReference type="AlphaFoldDB" id="A0A811R631"/>
<comment type="caution">
    <text evidence="1">The sequence shown here is derived from an EMBL/GenBank/DDBJ whole genome shotgun (WGS) entry which is preliminary data.</text>
</comment>
<proteinExistence type="predicted"/>
<dbReference type="Proteomes" id="UP000604825">
    <property type="component" value="Unassembled WGS sequence"/>
</dbReference>
<evidence type="ECO:0000313" key="2">
    <source>
        <dbReference type="Proteomes" id="UP000604825"/>
    </source>
</evidence>